<keyword evidence="4" id="KW-0548">Nucleotidyltransferase</keyword>
<sequence length="179" mass="18331">MTHDAVPFGAIILTGGASRRMGADKAALDWDGQRAVDRVAALARAAGAVRVLTAGRDHGLEHVDDPAPGAGPVGGVLAGARALAAYGLGRALVLAVDAPTVTVEDLQPLLSAAQPGAVYDGLPVPMALALAALPAEAEAGWPLRRLVERAGLAVLTCDETVRARLRGANTPEERDRLSR</sequence>
<keyword evidence="1 4" id="KW-0808">Transferase</keyword>
<dbReference type="PANTHER" id="PTHR19136">
    <property type="entry name" value="MOLYBDENUM COFACTOR GUANYLYLTRANSFERASE"/>
    <property type="match status" value="1"/>
</dbReference>
<evidence type="ECO:0000256" key="1">
    <source>
        <dbReference type="ARBA" id="ARBA00022679"/>
    </source>
</evidence>
<protein>
    <submittedName>
        <fullName evidence="4">Molybdopterin-guanine dinucleotide biosynthesis protein A</fullName>
        <ecNumber evidence="4">2.7.7.77</ecNumber>
    </submittedName>
</protein>
<evidence type="ECO:0000313" key="4">
    <source>
        <dbReference type="EMBL" id="MDR6534134.1"/>
    </source>
</evidence>
<dbReference type="EC" id="2.7.7.77" evidence="4"/>
<dbReference type="PANTHER" id="PTHR19136:SF81">
    <property type="entry name" value="MOLYBDENUM COFACTOR GUANYLYLTRANSFERASE"/>
    <property type="match status" value="1"/>
</dbReference>
<gene>
    <name evidence="4" type="ORF">J2800_004905</name>
</gene>
<dbReference type="InterPro" id="IPR025877">
    <property type="entry name" value="MobA-like_NTP_Trfase"/>
</dbReference>
<dbReference type="Proteomes" id="UP001262754">
    <property type="component" value="Unassembled WGS sequence"/>
</dbReference>
<dbReference type="Gene3D" id="3.90.550.10">
    <property type="entry name" value="Spore Coat Polysaccharide Biosynthesis Protein SpsA, Chain A"/>
    <property type="match status" value="1"/>
</dbReference>
<name>A0ABU1N6T4_9CAUL</name>
<dbReference type="SUPFAM" id="SSF53448">
    <property type="entry name" value="Nucleotide-diphospho-sugar transferases"/>
    <property type="match status" value="1"/>
</dbReference>
<keyword evidence="2" id="KW-0460">Magnesium</keyword>
<evidence type="ECO:0000256" key="2">
    <source>
        <dbReference type="ARBA" id="ARBA00022842"/>
    </source>
</evidence>
<dbReference type="InterPro" id="IPR029044">
    <property type="entry name" value="Nucleotide-diphossugar_trans"/>
</dbReference>
<accession>A0ABU1N6T4</accession>
<evidence type="ECO:0000313" key="5">
    <source>
        <dbReference type="Proteomes" id="UP001262754"/>
    </source>
</evidence>
<dbReference type="GO" id="GO:0061603">
    <property type="term" value="F:molybdenum cofactor guanylyltransferase activity"/>
    <property type="evidence" value="ECO:0007669"/>
    <property type="project" value="UniProtKB-EC"/>
</dbReference>
<proteinExistence type="predicted"/>
<organism evidence="4 5">
    <name type="scientific">Caulobacter rhizosphaerae</name>
    <dbReference type="NCBI Taxonomy" id="2010972"/>
    <lineage>
        <taxon>Bacteria</taxon>
        <taxon>Pseudomonadati</taxon>
        <taxon>Pseudomonadota</taxon>
        <taxon>Alphaproteobacteria</taxon>
        <taxon>Caulobacterales</taxon>
        <taxon>Caulobacteraceae</taxon>
        <taxon>Caulobacter</taxon>
    </lineage>
</organism>
<evidence type="ECO:0000259" key="3">
    <source>
        <dbReference type="Pfam" id="PF12804"/>
    </source>
</evidence>
<reference evidence="4 5" key="1">
    <citation type="submission" date="2023-07" db="EMBL/GenBank/DDBJ databases">
        <title>Sorghum-associated microbial communities from plants grown in Nebraska, USA.</title>
        <authorList>
            <person name="Schachtman D."/>
        </authorList>
    </citation>
    <scope>NUCLEOTIDE SEQUENCE [LARGE SCALE GENOMIC DNA]</scope>
    <source>
        <strain evidence="4 5">DS2154</strain>
    </source>
</reference>
<feature type="domain" description="MobA-like NTP transferase" evidence="3">
    <location>
        <begin position="10"/>
        <end position="115"/>
    </location>
</feature>
<comment type="caution">
    <text evidence="4">The sequence shown here is derived from an EMBL/GenBank/DDBJ whole genome shotgun (WGS) entry which is preliminary data.</text>
</comment>
<dbReference type="EMBL" id="JAVDRL010000020">
    <property type="protein sequence ID" value="MDR6534134.1"/>
    <property type="molecule type" value="Genomic_DNA"/>
</dbReference>
<keyword evidence="5" id="KW-1185">Reference proteome</keyword>
<dbReference type="RefSeq" id="WP_310035311.1">
    <property type="nucleotide sequence ID" value="NZ_JAVDRL010000020.1"/>
</dbReference>
<dbReference type="Pfam" id="PF12804">
    <property type="entry name" value="NTP_transf_3"/>
    <property type="match status" value="1"/>
</dbReference>